<reference evidence="1 2" key="1">
    <citation type="submission" date="2017-11" db="EMBL/GenBank/DDBJ databases">
        <title>Genome sequencing of Fusobacterium periodonticum KCOM 1259.</title>
        <authorList>
            <person name="Kook J.-K."/>
            <person name="Park S.-N."/>
            <person name="Lim Y.K."/>
        </authorList>
    </citation>
    <scope>NUCLEOTIDE SEQUENCE [LARGE SCALE GENOMIC DNA]</scope>
    <source>
        <strain evidence="1 2">KCOM 1259</strain>
    </source>
</reference>
<dbReference type="EMBL" id="PEQY01000001">
    <property type="protein sequence ID" value="PIM79581.1"/>
    <property type="molecule type" value="Genomic_DNA"/>
</dbReference>
<sequence>MLEKNNLFSFATSELSQDAFICWCLNWINYPDEMLYPMAKDIFSKLLKEENLENEKVEILRQYKKIDVLVILKNSKKAFLIEDKTYTSEHSEQIKRYKETIKNDFKEEINDVKTVYFKTGFWFSDDYKTTIDENKVNIKIDRKNFLDILNKYRGKNPILDDYYEYFEEVTKQEEKEKNYFISKEELNQKKYWELNIAWSAISQYEFMRKIFPEGYIRSGRSIGGGVYTQYDILEKKIFPDTREENLPEDKRTYTVFWRIDSKDKIGSYISINFYTEHGKGDKKPRAREDEYIKLKEKIKKIIDDNFIKLEEVECRFYDYWEPNLLMVSLKNYLISQEKFDELIKAIKIIDEELRK</sequence>
<comment type="caution">
    <text evidence="1">The sequence shown here is derived from an EMBL/GenBank/DDBJ whole genome shotgun (WGS) entry which is preliminary data.</text>
</comment>
<organism evidence="1 2">
    <name type="scientific">Fusobacterium pseudoperiodonticum</name>
    <dbReference type="NCBI Taxonomy" id="2663009"/>
    <lineage>
        <taxon>Bacteria</taxon>
        <taxon>Fusobacteriati</taxon>
        <taxon>Fusobacteriota</taxon>
        <taxon>Fusobacteriia</taxon>
        <taxon>Fusobacteriales</taxon>
        <taxon>Fusobacteriaceae</taxon>
        <taxon>Fusobacterium</taxon>
    </lineage>
</organism>
<evidence type="ECO:0008006" key="3">
    <source>
        <dbReference type="Google" id="ProtNLM"/>
    </source>
</evidence>
<proteinExistence type="predicted"/>
<gene>
    <name evidence="1" type="ORF">CTM71_03720</name>
</gene>
<dbReference type="Pfam" id="PF14281">
    <property type="entry name" value="PDDEXK_4"/>
    <property type="match status" value="1"/>
</dbReference>
<dbReference type="InterPro" id="IPR029470">
    <property type="entry name" value="PDDEXK_4"/>
</dbReference>
<name>A0A2G9EFW2_9FUSO</name>
<evidence type="ECO:0000313" key="1">
    <source>
        <dbReference type="EMBL" id="PIM79581.1"/>
    </source>
</evidence>
<dbReference type="Proteomes" id="UP000229011">
    <property type="component" value="Unassembled WGS sequence"/>
</dbReference>
<dbReference type="GeneID" id="93327560"/>
<evidence type="ECO:0000313" key="2">
    <source>
        <dbReference type="Proteomes" id="UP000229011"/>
    </source>
</evidence>
<dbReference type="RefSeq" id="WP_099958295.1">
    <property type="nucleotide sequence ID" value="NZ_PEQY01000001.1"/>
</dbReference>
<accession>A0A2G9EFW2</accession>
<dbReference type="AlphaFoldDB" id="A0A2G9EFW2"/>
<protein>
    <recommendedName>
        <fullName evidence="3">Nuclease</fullName>
    </recommendedName>
</protein>